<dbReference type="EMBL" id="DF820463">
    <property type="protein sequence ID" value="GAK54928.1"/>
    <property type="molecule type" value="Genomic_DNA"/>
</dbReference>
<evidence type="ECO:0000313" key="1">
    <source>
        <dbReference type="EMBL" id="GAK54928.1"/>
    </source>
</evidence>
<dbReference type="HOGENOM" id="CLU_2749542_0_0_0"/>
<evidence type="ECO:0000313" key="2">
    <source>
        <dbReference type="Proteomes" id="UP000030661"/>
    </source>
</evidence>
<sequence length="70" mass="7696">MITIMKQSVIFSCCWGIFLGIFAFAVFAEDAPVAVKQAAEQGLPSFLQAIPARTLAILISPIKQNWNKQL</sequence>
<organism evidence="1 2">
    <name type="scientific">Vecturithrix granuli</name>
    <dbReference type="NCBI Taxonomy" id="1499967"/>
    <lineage>
        <taxon>Bacteria</taxon>
        <taxon>Candidatus Moduliflexota</taxon>
        <taxon>Candidatus Vecturitrichia</taxon>
        <taxon>Candidatus Vecturitrichales</taxon>
        <taxon>Candidatus Vecturitrichaceae</taxon>
        <taxon>Candidatus Vecturithrix</taxon>
    </lineage>
</organism>
<keyword evidence="2" id="KW-1185">Reference proteome</keyword>
<dbReference type="Proteomes" id="UP000030661">
    <property type="component" value="Unassembled WGS sequence"/>
</dbReference>
<accession>A0A0S6W5M4</accession>
<dbReference type="AlphaFoldDB" id="A0A0S6W5M4"/>
<reference evidence="1 2" key="1">
    <citation type="journal article" date="2015" name="PeerJ">
        <title>First genomic representation of candidate bacterial phylum KSB3 points to enhanced environmental sensing as a trigger of wastewater bulking.</title>
        <authorList>
            <person name="Sekiguchi Y."/>
            <person name="Ohashi A."/>
            <person name="Parks D.H."/>
            <person name="Yamauchi T."/>
            <person name="Tyson G.W."/>
            <person name="Hugenholtz P."/>
        </authorList>
    </citation>
    <scope>NUCLEOTIDE SEQUENCE [LARGE SCALE GENOMIC DNA]</scope>
</reference>
<name>A0A0S6W5M4_VECG1</name>
<protein>
    <submittedName>
        <fullName evidence="1">Uncharacterized protein</fullName>
    </submittedName>
</protein>
<dbReference type="STRING" id="1499967.U27_01759"/>
<proteinExistence type="predicted"/>
<gene>
    <name evidence="1" type="ORF">U27_01759</name>
</gene>